<dbReference type="RefSeq" id="XP_006812178.1">
    <property type="nucleotide sequence ID" value="XM_006812115.1"/>
</dbReference>
<feature type="chain" id="PRO_5045939831" evidence="1">
    <location>
        <begin position="24"/>
        <end position="309"/>
    </location>
</feature>
<evidence type="ECO:0000313" key="3">
    <source>
        <dbReference type="RefSeq" id="XP_006812178.1"/>
    </source>
</evidence>
<evidence type="ECO:0000256" key="1">
    <source>
        <dbReference type="SAM" id="SignalP"/>
    </source>
</evidence>
<organism evidence="2 3">
    <name type="scientific">Saccoglossus kowalevskii</name>
    <name type="common">Acorn worm</name>
    <dbReference type="NCBI Taxonomy" id="10224"/>
    <lineage>
        <taxon>Eukaryota</taxon>
        <taxon>Metazoa</taxon>
        <taxon>Hemichordata</taxon>
        <taxon>Enteropneusta</taxon>
        <taxon>Harrimaniidae</taxon>
        <taxon>Saccoglossus</taxon>
    </lineage>
</organism>
<dbReference type="PANTHER" id="PTHR11905">
    <property type="entry name" value="ADAM A DISINTEGRIN AND METALLOPROTEASE DOMAIN"/>
    <property type="match status" value="1"/>
</dbReference>
<name>A0ABM0LWN7_SACKO</name>
<protein>
    <submittedName>
        <fullName evidence="3">Uncharacterized protein LOC102803169</fullName>
    </submittedName>
</protein>
<dbReference type="PANTHER" id="PTHR11905:SF159">
    <property type="entry name" value="ADAM METALLOPROTEASE"/>
    <property type="match status" value="1"/>
</dbReference>
<keyword evidence="1" id="KW-0732">Signal</keyword>
<reference evidence="3" key="1">
    <citation type="submission" date="2025-08" db="UniProtKB">
        <authorList>
            <consortium name="RefSeq"/>
        </authorList>
    </citation>
    <scope>IDENTIFICATION</scope>
    <source>
        <tissue evidence="3">Testes</tissue>
    </source>
</reference>
<dbReference type="GeneID" id="102803169"/>
<evidence type="ECO:0000313" key="2">
    <source>
        <dbReference type="Proteomes" id="UP000694865"/>
    </source>
</evidence>
<dbReference type="Gene3D" id="3.40.390.10">
    <property type="entry name" value="Collagenase (Catalytic Domain)"/>
    <property type="match status" value="1"/>
</dbReference>
<sequence>MISGMVTFPISLVVLLLVSACEAIPAIKSDVNQNERHNIAKRSTYADYYEAVIPDILIDDWTGSVYKVKFTLDAQSILYKVKMKRNRDLIRPGAEILRKQATQDTTEYLPYNNHMHFTGTVEKKDTNGTLIATGQAAFLQKNGFYGSMFVDGEEIKVEPTIRSNTSTLNDEHIVFPAVEVEDDLSHDMVAIEAVDTVSQARKKRTPPDTQYVELLATIDYDVWSEFGDAAIDHVLMRINMAQALFQHSSLVSNGFNIYFIVVKIVTIENNQIMVSINTVFWGINISETGREYYIAFITYNESCSFLYFY</sequence>
<proteinExistence type="predicted"/>
<dbReference type="Proteomes" id="UP000694865">
    <property type="component" value="Unplaced"/>
</dbReference>
<keyword evidence="2" id="KW-1185">Reference proteome</keyword>
<accession>A0ABM0LWN7</accession>
<feature type="signal peptide" evidence="1">
    <location>
        <begin position="1"/>
        <end position="23"/>
    </location>
</feature>
<gene>
    <name evidence="3" type="primary">LOC102803169</name>
</gene>
<dbReference type="InterPro" id="IPR024079">
    <property type="entry name" value="MetalloPept_cat_dom_sf"/>
</dbReference>